<evidence type="ECO:0000256" key="1">
    <source>
        <dbReference type="ARBA" id="ARBA00004141"/>
    </source>
</evidence>
<keyword evidence="7" id="KW-0406">Ion transport</keyword>
<feature type="transmembrane region" description="Helical" evidence="11">
    <location>
        <begin position="128"/>
        <end position="147"/>
    </location>
</feature>
<dbReference type="GO" id="GO:0016020">
    <property type="term" value="C:membrane"/>
    <property type="evidence" value="ECO:0007669"/>
    <property type="project" value="UniProtKB-SubCell"/>
</dbReference>
<name>A0A2S8SRH1_9BACT</name>
<dbReference type="EMBL" id="NIGF01000012">
    <property type="protein sequence ID" value="PQV63387.1"/>
    <property type="molecule type" value="Genomic_DNA"/>
</dbReference>
<feature type="transmembrane region" description="Helical" evidence="11">
    <location>
        <begin position="96"/>
        <end position="116"/>
    </location>
</feature>
<evidence type="ECO:0000256" key="4">
    <source>
        <dbReference type="ARBA" id="ARBA00022692"/>
    </source>
</evidence>
<evidence type="ECO:0000259" key="12">
    <source>
        <dbReference type="Pfam" id="PF00999"/>
    </source>
</evidence>
<accession>A0A2S8SRH1</accession>
<reference evidence="13 14" key="1">
    <citation type="journal article" date="2018" name="Syst. Appl. Microbiol.">
        <title>Abditibacterium utsteinense sp. nov., the first cultivated member of candidate phylum FBP, isolated from ice-free Antarctic soil samples.</title>
        <authorList>
            <person name="Tahon G."/>
            <person name="Tytgat B."/>
            <person name="Lebbe L."/>
            <person name="Carlier A."/>
            <person name="Willems A."/>
        </authorList>
    </citation>
    <scope>NUCLEOTIDE SEQUENCE [LARGE SCALE GENOMIC DNA]</scope>
    <source>
        <strain evidence="13 14">LMG 29911</strain>
    </source>
</reference>
<dbReference type="AlphaFoldDB" id="A0A2S8SRH1"/>
<feature type="transmembrane region" description="Helical" evidence="11">
    <location>
        <begin position="64"/>
        <end position="84"/>
    </location>
</feature>
<evidence type="ECO:0000256" key="2">
    <source>
        <dbReference type="ARBA" id="ARBA00022448"/>
    </source>
</evidence>
<evidence type="ECO:0000313" key="14">
    <source>
        <dbReference type="Proteomes" id="UP000237684"/>
    </source>
</evidence>
<evidence type="ECO:0000256" key="11">
    <source>
        <dbReference type="SAM" id="Phobius"/>
    </source>
</evidence>
<dbReference type="Gene3D" id="1.20.1530.20">
    <property type="match status" value="1"/>
</dbReference>
<keyword evidence="6" id="KW-0915">Sodium</keyword>
<dbReference type="PANTHER" id="PTHR43562:SF3">
    <property type="entry name" value="SODIUM ION_PROTON EXCHANGER (EUROFUNG)"/>
    <property type="match status" value="1"/>
</dbReference>
<keyword evidence="3" id="KW-0050">Antiport</keyword>
<evidence type="ECO:0000256" key="3">
    <source>
        <dbReference type="ARBA" id="ARBA00022449"/>
    </source>
</evidence>
<evidence type="ECO:0000256" key="8">
    <source>
        <dbReference type="ARBA" id="ARBA00023136"/>
    </source>
</evidence>
<dbReference type="InterPro" id="IPR006153">
    <property type="entry name" value="Cation/H_exchanger_TM"/>
</dbReference>
<evidence type="ECO:0000256" key="9">
    <source>
        <dbReference type="ARBA" id="ARBA00023201"/>
    </source>
</evidence>
<feature type="domain" description="Cation/H+ exchanger transmembrane" evidence="12">
    <location>
        <begin position="15"/>
        <end position="386"/>
    </location>
</feature>
<dbReference type="Proteomes" id="UP000237684">
    <property type="component" value="Unassembled WGS sequence"/>
</dbReference>
<feature type="transmembrane region" description="Helical" evidence="11">
    <location>
        <begin position="367"/>
        <end position="386"/>
    </location>
</feature>
<dbReference type="GO" id="GO:1902600">
    <property type="term" value="P:proton transmembrane transport"/>
    <property type="evidence" value="ECO:0007669"/>
    <property type="project" value="InterPro"/>
</dbReference>
<dbReference type="OrthoDB" id="9793589at2"/>
<keyword evidence="5 11" id="KW-1133">Transmembrane helix</keyword>
<feature type="transmembrane region" description="Helical" evidence="11">
    <location>
        <begin position="190"/>
        <end position="211"/>
    </location>
</feature>
<dbReference type="PANTHER" id="PTHR43562">
    <property type="entry name" value="NAPA-TYPE SODIUM/HYDROGEN ANTIPORTER"/>
    <property type="match status" value="1"/>
</dbReference>
<keyword evidence="14" id="KW-1185">Reference proteome</keyword>
<organism evidence="13 14">
    <name type="scientific">Abditibacterium utsteinense</name>
    <dbReference type="NCBI Taxonomy" id="1960156"/>
    <lineage>
        <taxon>Bacteria</taxon>
        <taxon>Pseudomonadati</taxon>
        <taxon>Abditibacteriota</taxon>
        <taxon>Abditibacteriia</taxon>
        <taxon>Abditibacteriales</taxon>
        <taxon>Abditibacteriaceae</taxon>
        <taxon>Abditibacterium</taxon>
    </lineage>
</organism>
<evidence type="ECO:0000256" key="7">
    <source>
        <dbReference type="ARBA" id="ARBA00023065"/>
    </source>
</evidence>
<protein>
    <submittedName>
        <fullName evidence="13">Transporter, CPA2 family</fullName>
    </submittedName>
</protein>
<keyword evidence="8 11" id="KW-0472">Membrane</keyword>
<dbReference type="GO" id="GO:0015297">
    <property type="term" value="F:antiporter activity"/>
    <property type="evidence" value="ECO:0007669"/>
    <property type="project" value="UniProtKB-KW"/>
</dbReference>
<dbReference type="GO" id="GO:0006814">
    <property type="term" value="P:sodium ion transport"/>
    <property type="evidence" value="ECO:0007669"/>
    <property type="project" value="UniProtKB-KW"/>
</dbReference>
<evidence type="ECO:0000256" key="5">
    <source>
        <dbReference type="ARBA" id="ARBA00022989"/>
    </source>
</evidence>
<feature type="transmembrane region" description="Helical" evidence="11">
    <location>
        <begin position="231"/>
        <end position="264"/>
    </location>
</feature>
<comment type="subcellular location">
    <subcellularLocation>
        <location evidence="1">Membrane</location>
        <topology evidence="1">Multi-pass membrane protein</topology>
    </subcellularLocation>
</comment>
<feature type="transmembrane region" description="Helical" evidence="11">
    <location>
        <begin position="31"/>
        <end position="52"/>
    </location>
</feature>
<keyword evidence="4 11" id="KW-0812">Transmembrane</keyword>
<dbReference type="InterPro" id="IPR038770">
    <property type="entry name" value="Na+/solute_symporter_sf"/>
</dbReference>
<dbReference type="RefSeq" id="WP_106380466.1">
    <property type="nucleotide sequence ID" value="NZ_NIGF01000012.1"/>
</dbReference>
<evidence type="ECO:0000313" key="13">
    <source>
        <dbReference type="EMBL" id="PQV63387.1"/>
    </source>
</evidence>
<comment type="caution">
    <text evidence="13">The sequence shown here is derived from an EMBL/GenBank/DDBJ whole genome shotgun (WGS) entry which is preliminary data.</text>
</comment>
<gene>
    <name evidence="13" type="ORF">B1R32_11242</name>
</gene>
<evidence type="ECO:0000256" key="10">
    <source>
        <dbReference type="SAM" id="MobiDB-lite"/>
    </source>
</evidence>
<sequence length="415" mass="42236">MHHTDVLLAFFLVFIAAQVGAEIAARLKLPAVVGEIAAGVLVGPSLLGWISVAPKLGAEINHSAEPLLALAELGAVLLLFSVGLETRLADLKKVGKIAFGVGVLGLVVPFILGGLWAHFSGYPGAKALFIAAAFVATSAGITARVLSELGVLGRIEARIILGAAVIDDILAMLLLGVVTSLQSGKGVSVIGLALVTIQAVGFVALVALVGTKLLRRSGDALDAPINPLSPLTLSIAACLGLAAAGAALGLAPIIGAFLAGMAFAETPQRHQLEKQIQVIMAFLTPFFFVVTGTQVDLAALASVGAIVSLVVITALAIVGKLVGGALAARSLGRKSALVVGWGMVPRGEVGIIVASLGRGAGVFDNRIYALIIAMSLLTSVVTPPFLKKQLAGLPPENPAPDEDNSLYKVQETGHG</sequence>
<keyword evidence="9" id="KW-0739">Sodium transport</keyword>
<feature type="transmembrane region" description="Helical" evidence="11">
    <location>
        <begin position="159"/>
        <end position="178"/>
    </location>
</feature>
<feature type="transmembrane region" description="Helical" evidence="11">
    <location>
        <begin position="299"/>
        <end position="323"/>
    </location>
</feature>
<keyword evidence="2" id="KW-0813">Transport</keyword>
<feature type="transmembrane region" description="Helical" evidence="11">
    <location>
        <begin position="276"/>
        <end position="293"/>
    </location>
</feature>
<evidence type="ECO:0000256" key="6">
    <source>
        <dbReference type="ARBA" id="ARBA00023053"/>
    </source>
</evidence>
<feature type="region of interest" description="Disordered" evidence="10">
    <location>
        <begin position="392"/>
        <end position="415"/>
    </location>
</feature>
<dbReference type="Pfam" id="PF00999">
    <property type="entry name" value="Na_H_Exchanger"/>
    <property type="match status" value="1"/>
</dbReference>
<proteinExistence type="predicted"/>
<dbReference type="InParanoid" id="A0A2S8SRH1"/>